<feature type="region of interest" description="Disordered" evidence="6">
    <location>
        <begin position="540"/>
        <end position="800"/>
    </location>
</feature>
<keyword evidence="4" id="KW-0804">Transcription</keyword>
<dbReference type="Proteomes" id="UP000694543">
    <property type="component" value="Unplaced"/>
</dbReference>
<feature type="compositionally biased region" description="Basic and acidic residues" evidence="6">
    <location>
        <begin position="690"/>
        <end position="699"/>
    </location>
</feature>
<feature type="domain" description="ARID" evidence="7">
    <location>
        <begin position="300"/>
        <end position="392"/>
    </location>
</feature>
<dbReference type="GO" id="GO:0006325">
    <property type="term" value="P:chromatin organization"/>
    <property type="evidence" value="ECO:0007669"/>
    <property type="project" value="UniProtKB-KW"/>
</dbReference>
<protein>
    <submittedName>
        <fullName evidence="8">AT-rich interaction domain 4B</fullName>
    </submittedName>
</protein>
<dbReference type="InterPro" id="IPR012603">
    <property type="entry name" value="ARID4A/B_PWWP"/>
</dbReference>
<keyword evidence="1" id="KW-0156">Chromatin regulator</keyword>
<dbReference type="PANTHER" id="PTHR13964:SF24">
    <property type="entry name" value="AT-RICH INTERACTIVE DOMAIN-CONTAINING PROTEIN 4B"/>
    <property type="match status" value="1"/>
</dbReference>
<evidence type="ECO:0000313" key="8">
    <source>
        <dbReference type="Ensembl" id="ENSCPIP00010015507.1"/>
    </source>
</evidence>
<evidence type="ECO:0000256" key="5">
    <source>
        <dbReference type="ARBA" id="ARBA00023242"/>
    </source>
</evidence>
<evidence type="ECO:0000313" key="9">
    <source>
        <dbReference type="Proteomes" id="UP000694543"/>
    </source>
</evidence>
<feature type="region of interest" description="Disordered" evidence="6">
    <location>
        <begin position="129"/>
        <end position="164"/>
    </location>
</feature>
<feature type="compositionally biased region" description="Acidic residues" evidence="6">
    <location>
        <begin position="625"/>
        <end position="635"/>
    </location>
</feature>
<feature type="region of interest" description="Disordered" evidence="6">
    <location>
        <begin position="420"/>
        <end position="523"/>
    </location>
</feature>
<dbReference type="GO" id="GO:0005634">
    <property type="term" value="C:nucleus"/>
    <property type="evidence" value="ECO:0007669"/>
    <property type="project" value="TreeGrafter"/>
</dbReference>
<keyword evidence="9" id="KW-1185">Reference proteome</keyword>
<evidence type="ECO:0000256" key="6">
    <source>
        <dbReference type="SAM" id="MobiDB-lite"/>
    </source>
</evidence>
<evidence type="ECO:0000256" key="3">
    <source>
        <dbReference type="ARBA" id="ARBA00023125"/>
    </source>
</evidence>
<keyword evidence="2" id="KW-0805">Transcription regulation</keyword>
<sequence>FQAIDEPPYLTVGTDVSAKYRGAFCEAKIKTAKRLVKVKVTFRHDSSTVEVQDDHILYLVGTVVEVKNPDGTYQEAVINKLTDASWYTVVSGLYFSWTCLKHGERNFLEMLLYSSFTLDQLPLTNPEHFGTPVIGKKTNRGRRSNHIPEEESSSSSSDEDEDDRKQSDELLGKVVCVDCFSVDKKKTLWFPALVVCPDCSDDIAVKKDNILVRSFKDGKFVSVPRKDVREISETSPKPDALLKQAFDQALEFRKNKTVPSNWKTELKEDSSSSEAEEEEEDEKEKEDNSSEEEEEIEPFPEERENFLQQLYKFMEDRGTPINKRPVLGYRNLNLFKLFRLVHKLGGFDNIESGAVWKQVYQDLGIPVLNSAAGYNVKCAYKKYLYGFEEYCTSANIEFQMALPEKVTSKPCKDCEKEKDIKMREDPEQDVKEIKVDKEERKQEEVATVQQEEKKLAENDNESKENDKPTLLGNKKNLPDSVYTQPDQEKDLNVIKTEDETKLEDKEEEKIKEVENSTINAEADEKDKSVYDEWIKADKIVRPADKNVPKIKHRKKIKHKTDKEKDEKYSPKNCKLRRSSKPPFHASTSPETGSKLDSTEAKNSEQAPVKSIEITSIINGLQASESSDDSEQEDDQSAQNIDADGKEESQHEAVSQDKNELCLKEEQDSSSIPEEAKALPDTVAPKSGSKSPERLRKEMEELSEDTDSDGEDEGTKKKKDVKKEVGDKTAKPQVKRGKRKYCVAEESLKTVSPNRKDEKSKNKDSLSLENSSNSSSDEDEEDKSKLKITPTKKYNGLEEKRKSLRTSTFYSGFSEVAEKRIKLLNNSDERLQNTRAKDRKDVWSSIQGQWPKKTLKELFSDSDTEAAASPPHAAPEDAAAEEQLQTLAEEDISLPSSELEKPLPSSVDVKPVEEKTAEMGEKKVEFPSSGSNSVLNTPPTTPESPSSVTVTDSRHQSSVAVSETLPPNQEEIRSIKSETDSTIEVDSVAGELQDLQSEGNISPTGFDASVSSSSSNQPEPEHTEKVCAGQKRLKDAQGGGSSSKKQKRSHKTSSVNNKKKSKTSKYSIFLNYKLLNTWGSLLPQEEKR</sequence>
<dbReference type="GO" id="GO:0000976">
    <property type="term" value="F:transcription cis-regulatory region binding"/>
    <property type="evidence" value="ECO:0007669"/>
    <property type="project" value="TreeGrafter"/>
</dbReference>
<dbReference type="SMART" id="SM00501">
    <property type="entry name" value="BRIGHT"/>
    <property type="match status" value="1"/>
</dbReference>
<feature type="region of interest" description="Disordered" evidence="6">
    <location>
        <begin position="263"/>
        <end position="300"/>
    </location>
</feature>
<proteinExistence type="predicted"/>
<reference evidence="8" key="2">
    <citation type="submission" date="2025-09" db="UniProtKB">
        <authorList>
            <consortium name="Ensembl"/>
        </authorList>
    </citation>
    <scope>IDENTIFICATION</scope>
</reference>
<dbReference type="PANTHER" id="PTHR13964">
    <property type="entry name" value="RBP-RELATED"/>
    <property type="match status" value="1"/>
</dbReference>
<dbReference type="CDD" id="cd16883">
    <property type="entry name" value="ARID_ARID4B"/>
    <property type="match status" value="1"/>
</dbReference>
<evidence type="ECO:0000259" key="7">
    <source>
        <dbReference type="PROSITE" id="PS51011"/>
    </source>
</evidence>
<dbReference type="GO" id="GO:0006357">
    <property type="term" value="P:regulation of transcription by RNA polymerase II"/>
    <property type="evidence" value="ECO:0007669"/>
    <property type="project" value="TreeGrafter"/>
</dbReference>
<feature type="compositionally biased region" description="Basic and acidic residues" evidence="6">
    <location>
        <begin position="720"/>
        <end position="729"/>
    </location>
</feature>
<evidence type="ECO:0000256" key="2">
    <source>
        <dbReference type="ARBA" id="ARBA00023015"/>
    </source>
</evidence>
<feature type="compositionally biased region" description="Basic residues" evidence="6">
    <location>
        <begin position="548"/>
        <end position="559"/>
    </location>
</feature>
<feature type="compositionally biased region" description="Polar residues" evidence="6">
    <location>
        <begin position="585"/>
        <end position="595"/>
    </location>
</feature>
<feature type="compositionally biased region" description="Basic residues" evidence="6">
    <location>
        <begin position="1043"/>
        <end position="1060"/>
    </location>
</feature>
<dbReference type="InterPro" id="IPR028853">
    <property type="entry name" value="ARID4B_ARID/BRIGHT"/>
</dbReference>
<evidence type="ECO:0000256" key="1">
    <source>
        <dbReference type="ARBA" id="ARBA00022853"/>
    </source>
</evidence>
<dbReference type="Pfam" id="PF01388">
    <property type="entry name" value="ARID"/>
    <property type="match status" value="1"/>
</dbReference>
<feature type="compositionally biased region" description="Acidic residues" evidence="6">
    <location>
        <begin position="700"/>
        <end position="711"/>
    </location>
</feature>
<dbReference type="SUPFAM" id="SSF46774">
    <property type="entry name" value="ARID-like"/>
    <property type="match status" value="1"/>
</dbReference>
<feature type="compositionally biased region" description="Basic and acidic residues" evidence="6">
    <location>
        <begin position="642"/>
        <end position="666"/>
    </location>
</feature>
<feature type="compositionally biased region" description="Basic and acidic residues" evidence="6">
    <location>
        <begin position="909"/>
        <end position="924"/>
    </location>
</feature>
<accession>A0A8C3LUS7</accession>
<dbReference type="InterPro" id="IPR036431">
    <property type="entry name" value="ARID_dom_sf"/>
</dbReference>
<dbReference type="Gene3D" id="1.10.150.60">
    <property type="entry name" value="ARID DNA-binding domain"/>
    <property type="match status" value="1"/>
</dbReference>
<feature type="compositionally biased region" description="Basic and acidic residues" evidence="6">
    <location>
        <begin position="969"/>
        <end position="978"/>
    </location>
</feature>
<dbReference type="AlphaFoldDB" id="A0A8C3LUS7"/>
<dbReference type="Pfam" id="PF08169">
    <property type="entry name" value="RBB1NT"/>
    <property type="match status" value="1"/>
</dbReference>
<dbReference type="PROSITE" id="PS51011">
    <property type="entry name" value="ARID"/>
    <property type="match status" value="1"/>
</dbReference>
<keyword evidence="3" id="KW-0238">DNA-binding</keyword>
<dbReference type="InterPro" id="IPR051232">
    <property type="entry name" value="ARID/SWI1_ChromRemod"/>
</dbReference>
<feature type="compositionally biased region" description="Low complexity" evidence="6">
    <location>
        <begin position="880"/>
        <end position="905"/>
    </location>
</feature>
<feature type="compositionally biased region" description="Polar residues" evidence="6">
    <location>
        <begin position="993"/>
        <end position="1002"/>
    </location>
</feature>
<feature type="compositionally biased region" description="Basic and acidic residues" evidence="6">
    <location>
        <begin position="741"/>
        <end position="765"/>
    </location>
</feature>
<dbReference type="Ensembl" id="ENSCPIT00010018487.1">
    <property type="protein sequence ID" value="ENSCPIP00010015507.1"/>
    <property type="gene ID" value="ENSCPIG00010012364.1"/>
</dbReference>
<feature type="compositionally biased region" description="Acidic residues" evidence="6">
    <location>
        <begin position="274"/>
        <end position="299"/>
    </location>
</feature>
<feature type="compositionally biased region" description="Polar residues" evidence="6">
    <location>
        <begin position="955"/>
        <end position="966"/>
    </location>
</feature>
<keyword evidence="5" id="KW-0539">Nucleus</keyword>
<dbReference type="SMART" id="SM01014">
    <property type="entry name" value="ARID"/>
    <property type="match status" value="1"/>
</dbReference>
<dbReference type="FunFam" id="1.10.150.60:FF:000003">
    <property type="entry name" value="AT-rich interactive domain-containing protein 4B"/>
    <property type="match status" value="1"/>
</dbReference>
<feature type="compositionally biased region" description="Basic and acidic residues" evidence="6">
    <location>
        <begin position="420"/>
        <end position="467"/>
    </location>
</feature>
<evidence type="ECO:0000256" key="4">
    <source>
        <dbReference type="ARBA" id="ARBA00023163"/>
    </source>
</evidence>
<organism evidence="8 9">
    <name type="scientific">Chrysolophus pictus</name>
    <name type="common">Golden pheasant</name>
    <name type="synonym">Phasianus pictus</name>
    <dbReference type="NCBI Taxonomy" id="9089"/>
    <lineage>
        <taxon>Eukaryota</taxon>
        <taxon>Metazoa</taxon>
        <taxon>Chordata</taxon>
        <taxon>Craniata</taxon>
        <taxon>Vertebrata</taxon>
        <taxon>Euteleostomi</taxon>
        <taxon>Archelosauria</taxon>
        <taxon>Archosauria</taxon>
        <taxon>Dinosauria</taxon>
        <taxon>Saurischia</taxon>
        <taxon>Theropoda</taxon>
        <taxon>Coelurosauria</taxon>
        <taxon>Aves</taxon>
        <taxon>Neognathae</taxon>
        <taxon>Galloanserae</taxon>
        <taxon>Galliformes</taxon>
        <taxon>Phasianidae</taxon>
        <taxon>Phasianinae</taxon>
        <taxon>Chrysolophus</taxon>
    </lineage>
</organism>
<name>A0A8C3LUS7_CHRPC</name>
<dbReference type="FunFam" id="2.30.30.140:FF:000044">
    <property type="entry name" value="AT-rich interactive domain-containing protein 4B isoform X1"/>
    <property type="match status" value="1"/>
</dbReference>
<feature type="region of interest" description="Disordered" evidence="6">
    <location>
        <begin position="853"/>
        <end position="1060"/>
    </location>
</feature>
<feature type="compositionally biased region" description="Basic and acidic residues" evidence="6">
    <location>
        <begin position="486"/>
        <end position="514"/>
    </location>
</feature>
<dbReference type="Gene3D" id="2.30.30.140">
    <property type="match status" value="2"/>
</dbReference>
<reference evidence="8" key="1">
    <citation type="submission" date="2025-08" db="UniProtKB">
        <authorList>
            <consortium name="Ensembl"/>
        </authorList>
    </citation>
    <scope>IDENTIFICATION</scope>
</reference>
<feature type="compositionally biased region" description="Basic and acidic residues" evidence="6">
    <location>
        <begin position="560"/>
        <end position="569"/>
    </location>
</feature>
<dbReference type="InterPro" id="IPR001606">
    <property type="entry name" value="ARID_dom"/>
</dbReference>